<name>A0ABW5MXG6_9FLAO</name>
<feature type="transmembrane region" description="Helical" evidence="6">
    <location>
        <begin position="671"/>
        <end position="692"/>
    </location>
</feature>
<feature type="transmembrane region" description="Helical" evidence="6">
    <location>
        <begin position="377"/>
        <end position="400"/>
    </location>
</feature>
<comment type="subcellular location">
    <subcellularLocation>
        <location evidence="1">Cell membrane</location>
        <topology evidence="1">Multi-pass membrane protein</topology>
    </subcellularLocation>
</comment>
<gene>
    <name evidence="9" type="ORF">ACFSQJ_11105</name>
</gene>
<evidence type="ECO:0000256" key="4">
    <source>
        <dbReference type="ARBA" id="ARBA00022989"/>
    </source>
</evidence>
<feature type="domain" description="ABC3 transporter permease C-terminal" evidence="7">
    <location>
        <begin position="672"/>
        <end position="784"/>
    </location>
</feature>
<sequence>MLKHNLLLYLRNIRKHKSSFLINLVGLSTGLTCVLLVYLWVFNEVSIDKFHENEASLYQVRRNVPIGQGAIGTFTSNSSLMLKALQEEVPEVEMAVAIYEFDGNARLETETKKLSAFGHMASDDFFKVFSFPLISGDKNTVLSDVSSVVISSKLASRFFGPDVDPIGKTIALKEGEEEIDDVFTITGVFEIPKNSSKQFDFVLPYKTFLKYRNPDYINWFSNSSSIYTLLKPNVDIKTFNGKMANFIKKKNENVDEQVFFTKYSDNYLKGSYENGKQVGGRITYVILFSIVALFVLLIACINFMNLSTARASRRLKEVGIKKAVGASRKSLVFQFLTESLLLSFFSLISAYFIVLLILPWFNNLTGKELVFAIEGSVIFTIIGITLLTGLISGSYPALYLTKFSAVKVLKGKIRTSFGELFIRKGLVIFQFSISLLLIVAVSVIYMQLDYIQSKNLGFNKDNVMIFERQDGLITNMEVFIEEAKQLPGVVNASFMQGGMTNFSNSSRGHTWPGQNEEDKEITFRHAHVGPEFIETMGIELKEGRSYVKEKPDNDSKIILNETAVKLMGLKNPIGTIINMRGPNREIIGVVKDFNIQSLYQEIAPMALLCRTEWVSNLVVKIKAGEEKTTIAALTKLYNKFNPGLEFNFRFLDNQYQQLYQSERRVATLSKYFAGMAILISCLGLFGLAAFSAERRKKEISIRKVLGQTVSQVTIMLSSEFVKLVLISMVIALPIAYLLAKDWLSQFAYKIPLHAGYFIGAGLAALLVAMFTVGSQAINAANKNPVKALREE</sequence>
<feature type="transmembrane region" description="Helical" evidence="6">
    <location>
        <begin position="750"/>
        <end position="772"/>
    </location>
</feature>
<dbReference type="PANTHER" id="PTHR30572:SF18">
    <property type="entry name" value="ABC-TYPE MACROLIDE FAMILY EXPORT SYSTEM PERMEASE COMPONENT 2"/>
    <property type="match status" value="1"/>
</dbReference>
<evidence type="ECO:0000313" key="9">
    <source>
        <dbReference type="EMBL" id="MFD2587481.1"/>
    </source>
</evidence>
<proteinExistence type="predicted"/>
<feature type="domain" description="MacB-like periplasmic core" evidence="8">
    <location>
        <begin position="21"/>
        <end position="243"/>
    </location>
</feature>
<feature type="transmembrane region" description="Helical" evidence="6">
    <location>
        <begin position="20"/>
        <end position="41"/>
    </location>
</feature>
<keyword evidence="4 6" id="KW-1133">Transmembrane helix</keyword>
<evidence type="ECO:0000259" key="7">
    <source>
        <dbReference type="Pfam" id="PF02687"/>
    </source>
</evidence>
<feature type="transmembrane region" description="Helical" evidence="6">
    <location>
        <begin position="331"/>
        <end position="357"/>
    </location>
</feature>
<evidence type="ECO:0000256" key="1">
    <source>
        <dbReference type="ARBA" id="ARBA00004651"/>
    </source>
</evidence>
<feature type="transmembrane region" description="Helical" evidence="6">
    <location>
        <begin position="284"/>
        <end position="306"/>
    </location>
</feature>
<evidence type="ECO:0000256" key="2">
    <source>
        <dbReference type="ARBA" id="ARBA00022475"/>
    </source>
</evidence>
<dbReference type="InterPro" id="IPR025857">
    <property type="entry name" value="MacB_PCD"/>
</dbReference>
<keyword evidence="2" id="KW-1003">Cell membrane</keyword>
<keyword evidence="3 6" id="KW-0812">Transmembrane</keyword>
<dbReference type="Pfam" id="PF12704">
    <property type="entry name" value="MacB_PCD"/>
    <property type="match status" value="2"/>
</dbReference>
<feature type="domain" description="MacB-like periplasmic core" evidence="8">
    <location>
        <begin position="440"/>
        <end position="631"/>
    </location>
</feature>
<feature type="domain" description="ABC3 transporter permease C-terminal" evidence="7">
    <location>
        <begin position="290"/>
        <end position="404"/>
    </location>
</feature>
<evidence type="ECO:0000313" key="10">
    <source>
        <dbReference type="Proteomes" id="UP001597526"/>
    </source>
</evidence>
<reference evidence="10" key="1">
    <citation type="journal article" date="2019" name="Int. J. Syst. Evol. Microbiol.">
        <title>The Global Catalogue of Microorganisms (GCM) 10K type strain sequencing project: providing services to taxonomists for standard genome sequencing and annotation.</title>
        <authorList>
            <consortium name="The Broad Institute Genomics Platform"/>
            <consortium name="The Broad Institute Genome Sequencing Center for Infectious Disease"/>
            <person name="Wu L."/>
            <person name="Ma J."/>
        </authorList>
    </citation>
    <scope>NUCLEOTIDE SEQUENCE [LARGE SCALE GENOMIC DNA]</scope>
    <source>
        <strain evidence="10">KCTC 52368</strain>
    </source>
</reference>
<keyword evidence="5 6" id="KW-0472">Membrane</keyword>
<dbReference type="RefSeq" id="WP_377767019.1">
    <property type="nucleotide sequence ID" value="NZ_JBHULB010000014.1"/>
</dbReference>
<dbReference type="Proteomes" id="UP001597526">
    <property type="component" value="Unassembled WGS sequence"/>
</dbReference>
<protein>
    <submittedName>
        <fullName evidence="9">ABC transporter permease</fullName>
    </submittedName>
</protein>
<dbReference type="InterPro" id="IPR003838">
    <property type="entry name" value="ABC3_permease_C"/>
</dbReference>
<evidence type="ECO:0000256" key="5">
    <source>
        <dbReference type="ARBA" id="ARBA00023136"/>
    </source>
</evidence>
<dbReference type="EMBL" id="JBHULB010000014">
    <property type="protein sequence ID" value="MFD2587481.1"/>
    <property type="molecule type" value="Genomic_DNA"/>
</dbReference>
<dbReference type="PANTHER" id="PTHR30572">
    <property type="entry name" value="MEMBRANE COMPONENT OF TRANSPORTER-RELATED"/>
    <property type="match status" value="1"/>
</dbReference>
<evidence type="ECO:0000259" key="8">
    <source>
        <dbReference type="Pfam" id="PF12704"/>
    </source>
</evidence>
<dbReference type="InterPro" id="IPR050250">
    <property type="entry name" value="Macrolide_Exporter_MacB"/>
</dbReference>
<evidence type="ECO:0000256" key="3">
    <source>
        <dbReference type="ARBA" id="ARBA00022692"/>
    </source>
</evidence>
<accession>A0ABW5MXG6</accession>
<feature type="transmembrane region" description="Helical" evidence="6">
    <location>
        <begin position="421"/>
        <end position="446"/>
    </location>
</feature>
<comment type="caution">
    <text evidence="9">The sequence shown here is derived from an EMBL/GenBank/DDBJ whole genome shotgun (WGS) entry which is preliminary data.</text>
</comment>
<organism evidence="9 10">
    <name type="scientific">Croceitalea marina</name>
    <dbReference type="NCBI Taxonomy" id="1775166"/>
    <lineage>
        <taxon>Bacteria</taxon>
        <taxon>Pseudomonadati</taxon>
        <taxon>Bacteroidota</taxon>
        <taxon>Flavobacteriia</taxon>
        <taxon>Flavobacteriales</taxon>
        <taxon>Flavobacteriaceae</taxon>
        <taxon>Croceitalea</taxon>
    </lineage>
</organism>
<evidence type="ECO:0000256" key="6">
    <source>
        <dbReference type="SAM" id="Phobius"/>
    </source>
</evidence>
<feature type="transmembrane region" description="Helical" evidence="6">
    <location>
        <begin position="720"/>
        <end position="738"/>
    </location>
</feature>
<keyword evidence="10" id="KW-1185">Reference proteome</keyword>
<dbReference type="Pfam" id="PF02687">
    <property type="entry name" value="FtsX"/>
    <property type="match status" value="2"/>
</dbReference>